<dbReference type="Pfam" id="PF07785">
    <property type="entry name" value="DUF1623"/>
    <property type="match status" value="1"/>
</dbReference>
<dbReference type="OrthoDB" id="20453at10239"/>
<dbReference type="EMBL" id="EU839994">
    <property type="protein sequence ID" value="ACI28757.1"/>
    <property type="molecule type" value="Genomic_DNA"/>
</dbReference>
<dbReference type="RefSeq" id="YP_002268085.1">
    <property type="nucleotide sequence ID" value="NC_011345.1"/>
</dbReference>
<evidence type="ECO:0000313" key="1">
    <source>
        <dbReference type="EMBL" id="ACI28757.1"/>
    </source>
</evidence>
<organism evidence="1 2">
    <name type="scientific">Agrotis ipsilon multiple nucleopolyhedrovirus</name>
    <dbReference type="NCBI Taxonomy" id="208013"/>
    <lineage>
        <taxon>Viruses</taxon>
        <taxon>Viruses incertae sedis</taxon>
        <taxon>Naldaviricetes</taxon>
        <taxon>Lefavirales</taxon>
        <taxon>Baculoviridae</taxon>
        <taxon>Alphabaculovirus</taxon>
        <taxon>Alphabaculovirus agipsilonis</taxon>
    </lineage>
</organism>
<dbReference type="Proteomes" id="UP000204251">
    <property type="component" value="Segment"/>
</dbReference>
<dbReference type="KEGG" id="vg:6965824"/>
<dbReference type="InterPro" id="IPR012428">
    <property type="entry name" value="AcMNPV_Orf117"/>
</dbReference>
<name>B6D5W9_9ABAC</name>
<protein>
    <submittedName>
        <fullName evidence="1">Uncharacterized protein</fullName>
    </submittedName>
</protein>
<proteinExistence type="predicted"/>
<accession>B6D5W9</accession>
<keyword evidence="2" id="KW-1185">Reference proteome</keyword>
<evidence type="ECO:0000313" key="2">
    <source>
        <dbReference type="Proteomes" id="UP000204251"/>
    </source>
</evidence>
<sequence length="171" mass="19541">MPIFVRGGGDRFQQTITQNARARQAMRHLHSRPPPDVRHEAGGVLILLDRSYDEIKARGAIVNCSCSPTTMKLITFVMVIFNRAADLSQQQIYETYLRHFDVIDATMCNNGDCLAVCVSAADTLDRPVAFAEFQCDKKHLLQIVDRHENVELLLERMYNIVEMFNEQLQND</sequence>
<reference evidence="1 2" key="1">
    <citation type="submission" date="2008-06" db="EMBL/GenBank/DDBJ databases">
        <title>Complete nucleotide sequence analysis of the Agrotis ipsilon multiple nucleopolyhedrovirus.</title>
        <authorList>
            <person name="Harrison R.L."/>
        </authorList>
    </citation>
    <scope>NUCLEOTIDE SEQUENCE [LARGE SCALE GENOMIC DNA]</scope>
    <source>
        <strain evidence="1 2">Illinois</strain>
    </source>
</reference>
<dbReference type="GeneID" id="6965824"/>